<dbReference type="AlphaFoldDB" id="A0A5C6GFI1"/>
<name>A0A5C6GFI1_METRR</name>
<sequence length="488" mass="50540">MRTPILQALGATAVLTAGCNALSQHRGMHEAHRRLAHPHGHVHSRAETNTLVKRSTCAFPTDDPNLVAVTPDQMNAGWAMSPDQKCEPNHYCPIACKSGMVMNQWDPSSTYTPGSSMNGGLFCDKNGNIEKPFPDKPNCVPTPPIVKVINKCKGEMSLCQTVLPGNEAMLIPTLVKSEAAIAVPDTSYWQNTGAHFYVNPPGTGTDGCIWGTEDKPIGNWSPYVVGTKTDANGNTFVTIGWNPKWQESTSFPKPGFGKKIECPNGGCVGLPCEIEPNAAKGSVKSDNVLVGAGGASSCTVTVSKGSIVHLVATDGSGDSHEAPVDGGSGSGSEKPKESSSSSKPPPPPPTIQQPTTSQTPTTTSTTPQPTTTSIEATTTPQPMPALLPTTSSTSTALSTQMSESTASSTSSSADPTVMPGIFHENGPSGNRTTSVASSPPSTADTKDSNATVASLPKTTQMRAEAGRQQGSAAVAGLVVALVAAAFLF</sequence>
<evidence type="ECO:0000256" key="2">
    <source>
        <dbReference type="SAM" id="MobiDB-lite"/>
    </source>
</evidence>
<dbReference type="PROSITE" id="PS51257">
    <property type="entry name" value="PROKAR_LIPOPROTEIN"/>
    <property type="match status" value="1"/>
</dbReference>
<gene>
    <name evidence="3" type="ORF">ED733_007827</name>
</gene>
<organism evidence="3 4">
    <name type="scientific">Metarhizium rileyi (strain RCEF 4871)</name>
    <name type="common">Nomuraea rileyi</name>
    <dbReference type="NCBI Taxonomy" id="1649241"/>
    <lineage>
        <taxon>Eukaryota</taxon>
        <taxon>Fungi</taxon>
        <taxon>Dikarya</taxon>
        <taxon>Ascomycota</taxon>
        <taxon>Pezizomycotina</taxon>
        <taxon>Sordariomycetes</taxon>
        <taxon>Hypocreomycetidae</taxon>
        <taxon>Hypocreales</taxon>
        <taxon>Clavicipitaceae</taxon>
        <taxon>Metarhizium</taxon>
    </lineage>
</organism>
<dbReference type="InterPro" id="IPR053088">
    <property type="entry name" value="Beta-glucosidase/SUN-like"/>
</dbReference>
<feature type="compositionally biased region" description="Polar residues" evidence="2">
    <location>
        <begin position="448"/>
        <end position="461"/>
    </location>
</feature>
<dbReference type="PANTHER" id="PTHR31654:SF0">
    <property type="entry name" value="SECRETED BETA-GLUCOSIDASE ADG3-RELATED"/>
    <property type="match status" value="1"/>
</dbReference>
<dbReference type="InterPro" id="IPR005556">
    <property type="entry name" value="SUN"/>
</dbReference>
<feature type="compositionally biased region" description="Low complexity" evidence="2">
    <location>
        <begin position="432"/>
        <end position="443"/>
    </location>
</feature>
<feature type="compositionally biased region" description="Low complexity" evidence="2">
    <location>
        <begin position="352"/>
        <end position="412"/>
    </location>
</feature>
<proteinExistence type="inferred from homology"/>
<dbReference type="Proteomes" id="UP000317257">
    <property type="component" value="Unassembled WGS sequence"/>
</dbReference>
<dbReference type="Pfam" id="PF03856">
    <property type="entry name" value="SUN"/>
    <property type="match status" value="1"/>
</dbReference>
<evidence type="ECO:0000313" key="3">
    <source>
        <dbReference type="EMBL" id="TWU76552.1"/>
    </source>
</evidence>
<protein>
    <recommendedName>
        <fullName evidence="5">SUN domain-containing protein</fullName>
    </recommendedName>
</protein>
<evidence type="ECO:0000313" key="4">
    <source>
        <dbReference type="Proteomes" id="UP000317257"/>
    </source>
</evidence>
<reference evidence="4" key="1">
    <citation type="submission" date="2018-12" db="EMBL/GenBank/DDBJ databases">
        <title>The complete genome of Metarhizium rileyi, a key fungal pathogen of Lepidoptera.</title>
        <authorList>
            <person name="Binneck E."/>
            <person name="Lastra C.C.L."/>
            <person name="Sosa-Gomez D.R."/>
        </authorList>
    </citation>
    <scope>NUCLEOTIDE SEQUENCE [LARGE SCALE GENOMIC DNA]</scope>
    <source>
        <strain evidence="4">Cep018-CH2</strain>
    </source>
</reference>
<feature type="region of interest" description="Disordered" evidence="2">
    <location>
        <begin position="313"/>
        <end position="469"/>
    </location>
</feature>
<comment type="caution">
    <text evidence="3">The sequence shown here is derived from an EMBL/GenBank/DDBJ whole genome shotgun (WGS) entry which is preliminary data.</text>
</comment>
<evidence type="ECO:0000256" key="1">
    <source>
        <dbReference type="ARBA" id="ARBA00010579"/>
    </source>
</evidence>
<accession>A0A5C6GFI1</accession>
<comment type="similarity">
    <text evidence="1">Belongs to the SUN family.</text>
</comment>
<evidence type="ECO:0008006" key="5">
    <source>
        <dbReference type="Google" id="ProtNLM"/>
    </source>
</evidence>
<dbReference type="EMBL" id="SBHS01000005">
    <property type="protein sequence ID" value="TWU76552.1"/>
    <property type="molecule type" value="Genomic_DNA"/>
</dbReference>
<dbReference type="PANTHER" id="PTHR31654">
    <property type="entry name" value="SECRETED BETA-GLUCOSIDASE ADG3-RELATED"/>
    <property type="match status" value="1"/>
</dbReference>